<dbReference type="InterPro" id="IPR000560">
    <property type="entry name" value="His_Pase_clade-2"/>
</dbReference>
<dbReference type="Pfam" id="PF00328">
    <property type="entry name" value="His_Phos_2"/>
    <property type="match status" value="1"/>
</dbReference>
<evidence type="ECO:0000313" key="6">
    <source>
        <dbReference type="Proteomes" id="UP000034841"/>
    </source>
</evidence>
<dbReference type="OrthoDB" id="6509975at2759"/>
<comment type="caution">
    <text evidence="5">The sequence shown here is derived from an EMBL/GenBank/DDBJ whole genome shotgun (WGS) entry which is preliminary data.</text>
</comment>
<dbReference type="CDD" id="cd07061">
    <property type="entry name" value="HP_HAP_like"/>
    <property type="match status" value="1"/>
</dbReference>
<evidence type="ECO:0000313" key="5">
    <source>
        <dbReference type="EMBL" id="KKF94256.1"/>
    </source>
</evidence>
<reference evidence="5 6" key="1">
    <citation type="submission" date="2015-04" db="EMBL/GenBank/DDBJ databases">
        <title>Genome sequence of Ceratocystis platani, a major pathogen of plane trees.</title>
        <authorList>
            <person name="Belbahri L."/>
        </authorList>
    </citation>
    <scope>NUCLEOTIDE SEQUENCE [LARGE SCALE GENOMIC DNA]</scope>
    <source>
        <strain evidence="5 6">CFO</strain>
    </source>
</reference>
<dbReference type="GO" id="GO:0003993">
    <property type="term" value="F:acid phosphatase activity"/>
    <property type="evidence" value="ECO:0007669"/>
    <property type="project" value="TreeGrafter"/>
</dbReference>
<sequence length="447" mass="49225">MSSSSETLTPSPASRRSLSSQYLKPYGPNSSRGPWIWRYQPVRNTVFTLLGVGLAFVILKQAYVDSAGRDYISNYFQTKPELFPGPTATGKAAFLAQTMSFDPLATTIYEPNTPLQTVLPISGMPGGGKDGKNSTTNRAPVNIFRLMGNLSPYQPADGFGMYDPNTKIIARTTTQDPTERFKSMITGFDWTIDDTYAAQTLCPYETVAFGSSRFCDLFTYEEWEGFAYSLDLEFSASSGFQSPTGRAIGIGYQQEVVARLKNTTLDYSHSQINTTMDSSLITFPLNQSLYLDFSHDSNIISVLAAFGLRQFAEPLDPAVNPGHHNFSVAQLTPFGARLDIELIETPHPMAADRSGYIDKDSKGGGNVTRYVHFVLNQRTIPLGLSFHECDVERVDGWCELETFLKVQSKMAAVAQYDYACHGEVLDKQQFGKVTDGAPITTTTVTAA</sequence>
<dbReference type="PANTHER" id="PTHR20963">
    <property type="entry name" value="MULTIPLE INOSITOL POLYPHOSPHATE PHOSPHATASE-RELATED"/>
    <property type="match status" value="1"/>
</dbReference>
<evidence type="ECO:0000256" key="3">
    <source>
        <dbReference type="ARBA" id="ARBA00022801"/>
    </source>
</evidence>
<evidence type="ECO:0000256" key="4">
    <source>
        <dbReference type="SAM" id="MobiDB-lite"/>
    </source>
</evidence>
<dbReference type="Proteomes" id="UP000034841">
    <property type="component" value="Unassembled WGS sequence"/>
</dbReference>
<dbReference type="PROSITE" id="PS00778">
    <property type="entry name" value="HIS_ACID_PHOSPHAT_2"/>
    <property type="match status" value="1"/>
</dbReference>
<organism evidence="5 6">
    <name type="scientific">Ceratocystis fimbriata f. sp. platani</name>
    <dbReference type="NCBI Taxonomy" id="88771"/>
    <lineage>
        <taxon>Eukaryota</taxon>
        <taxon>Fungi</taxon>
        <taxon>Dikarya</taxon>
        <taxon>Ascomycota</taxon>
        <taxon>Pezizomycotina</taxon>
        <taxon>Sordariomycetes</taxon>
        <taxon>Hypocreomycetidae</taxon>
        <taxon>Microascales</taxon>
        <taxon>Ceratocystidaceae</taxon>
        <taxon>Ceratocystis</taxon>
    </lineage>
</organism>
<gene>
    <name evidence="5" type="primary">phyA</name>
    <name evidence="5" type="ORF">CFO_g3369</name>
</gene>
<dbReference type="AlphaFoldDB" id="A0A0F8B070"/>
<accession>A0A0F8B070</accession>
<name>A0A0F8B070_CERFI</name>
<dbReference type="EC" id="3.1.3.8" evidence="2"/>
<keyword evidence="6" id="KW-1185">Reference proteome</keyword>
<keyword evidence="3 5" id="KW-0378">Hydrolase</keyword>
<comment type="similarity">
    <text evidence="1">Belongs to the histidine acid phosphatase family.</text>
</comment>
<dbReference type="GO" id="GO:0016158">
    <property type="term" value="F:inositol hexakisphosphate 3-phosphatase activity"/>
    <property type="evidence" value="ECO:0007669"/>
    <property type="project" value="UniProtKB-EC"/>
</dbReference>
<dbReference type="InterPro" id="IPR029033">
    <property type="entry name" value="His_PPase_superfam"/>
</dbReference>
<feature type="region of interest" description="Disordered" evidence="4">
    <location>
        <begin position="1"/>
        <end position="25"/>
    </location>
</feature>
<evidence type="ECO:0000256" key="2">
    <source>
        <dbReference type="ARBA" id="ARBA00012632"/>
    </source>
</evidence>
<proteinExistence type="inferred from homology"/>
<protein>
    <recommendedName>
        <fullName evidence="2">3-phytase</fullName>
        <ecNumber evidence="2">3.1.3.8</ecNumber>
    </recommendedName>
</protein>
<dbReference type="Gene3D" id="3.40.50.1240">
    <property type="entry name" value="Phosphoglycerate mutase-like"/>
    <property type="match status" value="1"/>
</dbReference>
<dbReference type="SUPFAM" id="SSF53254">
    <property type="entry name" value="Phosphoglycerate mutase-like"/>
    <property type="match status" value="1"/>
</dbReference>
<evidence type="ECO:0000256" key="1">
    <source>
        <dbReference type="ARBA" id="ARBA00005375"/>
    </source>
</evidence>
<dbReference type="EMBL" id="LBBL01000171">
    <property type="protein sequence ID" value="KKF94256.1"/>
    <property type="molecule type" value="Genomic_DNA"/>
</dbReference>
<dbReference type="PANTHER" id="PTHR20963:SF43">
    <property type="entry name" value="PUTATIVE (AFU_ORTHOLOGUE AFUA_7G01240)-RELATED"/>
    <property type="match status" value="1"/>
</dbReference>
<dbReference type="InterPro" id="IPR033379">
    <property type="entry name" value="Acid_Pase_AS"/>
</dbReference>